<feature type="transmembrane region" description="Helical" evidence="1">
    <location>
        <begin position="68"/>
        <end position="90"/>
    </location>
</feature>
<proteinExistence type="predicted"/>
<feature type="transmembrane region" description="Helical" evidence="1">
    <location>
        <begin position="218"/>
        <end position="238"/>
    </location>
</feature>
<keyword evidence="1" id="KW-1133">Transmembrane helix</keyword>
<dbReference type="AlphaFoldDB" id="A0AB39KWY3"/>
<keyword evidence="1" id="KW-0472">Membrane</keyword>
<dbReference type="InterPro" id="IPR008535">
    <property type="entry name" value="DUF817"/>
</dbReference>
<feature type="transmembrane region" description="Helical" evidence="1">
    <location>
        <begin position="158"/>
        <end position="177"/>
    </location>
</feature>
<evidence type="ECO:0000313" key="2">
    <source>
        <dbReference type="EMBL" id="XDO97773.1"/>
    </source>
</evidence>
<feature type="transmembrane region" description="Helical" evidence="1">
    <location>
        <begin position="127"/>
        <end position="146"/>
    </location>
</feature>
<dbReference type="Pfam" id="PF05675">
    <property type="entry name" value="DUF817"/>
    <property type="match status" value="1"/>
</dbReference>
<name>A0AB39KWY3_9CAUL</name>
<feature type="transmembrane region" description="Helical" evidence="1">
    <location>
        <begin position="97"/>
        <end position="115"/>
    </location>
</feature>
<dbReference type="RefSeq" id="WP_369061206.1">
    <property type="nucleotide sequence ID" value="NZ_CP158375.1"/>
</dbReference>
<reference evidence="2" key="1">
    <citation type="submission" date="2024-06" db="EMBL/GenBank/DDBJ databases">
        <title>Caulobacter inopinatus, sp. nov.</title>
        <authorList>
            <person name="Donachie S.P."/>
        </authorList>
    </citation>
    <scope>NUCLEOTIDE SEQUENCE</scope>
    <source>
        <strain evidence="2">73W</strain>
    </source>
</reference>
<dbReference type="PIRSF" id="PIRSF009141">
    <property type="entry name" value="UCP009141"/>
    <property type="match status" value="1"/>
</dbReference>
<sequence length="287" mass="32833">MNLNDRIKQRVADLDRWARPWTERGRWHGYAYEFLLFGLKQAWACLFGAVMLVLLVGTMLLWPQDAPVARYDFLVVASIAIQGGLIALGLEKPREALVIAVFHVVGTVMEIYKTAHGSWTYPEPSLLRIGGVPLFSGFMYACVGSYMARIWRLFDIQFINYPPIWAPWILALLAYANFFTHHYLPDIRIGLYILSLVIFGRSWFTFTPHLKARRMPVIVGLLLVALFIWFAENLGTLGRAWVYPSQAQGWRMVSISKLGAWYLLMLLSYVLVSLVHPPREAGRDSSH</sequence>
<evidence type="ECO:0000256" key="1">
    <source>
        <dbReference type="SAM" id="Phobius"/>
    </source>
</evidence>
<gene>
    <name evidence="2" type="ORF">ABOZ73_04960</name>
</gene>
<protein>
    <submittedName>
        <fullName evidence="2">DUF817 domain-containing protein</fullName>
    </submittedName>
</protein>
<accession>A0AB39KWY3</accession>
<feature type="transmembrane region" description="Helical" evidence="1">
    <location>
        <begin position="189"/>
        <end position="206"/>
    </location>
</feature>
<feature type="transmembrane region" description="Helical" evidence="1">
    <location>
        <begin position="42"/>
        <end position="62"/>
    </location>
</feature>
<feature type="transmembrane region" description="Helical" evidence="1">
    <location>
        <begin position="258"/>
        <end position="275"/>
    </location>
</feature>
<dbReference type="EMBL" id="CP158375">
    <property type="protein sequence ID" value="XDO97773.1"/>
    <property type="molecule type" value="Genomic_DNA"/>
</dbReference>
<organism evidence="2">
    <name type="scientific">Caulobacter sp. 73W</name>
    <dbReference type="NCBI Taxonomy" id="3161137"/>
    <lineage>
        <taxon>Bacteria</taxon>
        <taxon>Pseudomonadati</taxon>
        <taxon>Pseudomonadota</taxon>
        <taxon>Alphaproteobacteria</taxon>
        <taxon>Caulobacterales</taxon>
        <taxon>Caulobacteraceae</taxon>
        <taxon>Caulobacter</taxon>
    </lineage>
</organism>
<keyword evidence="1" id="KW-0812">Transmembrane</keyword>